<evidence type="ECO:0000259" key="4">
    <source>
        <dbReference type="Pfam" id="PF13339"/>
    </source>
</evidence>
<dbReference type="AlphaFoldDB" id="A0A2J7Q9N0"/>
<dbReference type="Pfam" id="PF08164">
    <property type="entry name" value="TRAUB"/>
    <property type="match status" value="1"/>
</dbReference>
<dbReference type="FunCoup" id="A0A2J7Q9N0">
    <property type="interactions" value="1813"/>
</dbReference>
<dbReference type="InterPro" id="IPR039223">
    <property type="entry name" value="AATF/Bfr2"/>
</dbReference>
<evidence type="ECO:0000256" key="1">
    <source>
        <dbReference type="ARBA" id="ARBA00008966"/>
    </source>
</evidence>
<evidence type="ECO:0000259" key="3">
    <source>
        <dbReference type="Pfam" id="PF08164"/>
    </source>
</evidence>
<protein>
    <submittedName>
        <fullName evidence="5">Protein AATF</fullName>
    </submittedName>
</protein>
<feature type="domain" description="AATF leucine zipper-containing" evidence="4">
    <location>
        <begin position="150"/>
        <end position="316"/>
    </location>
</feature>
<proteinExistence type="inferred from homology"/>
<name>A0A2J7Q9N0_9NEOP</name>
<dbReference type="GO" id="GO:0006357">
    <property type="term" value="P:regulation of transcription by RNA polymerase II"/>
    <property type="evidence" value="ECO:0007669"/>
    <property type="project" value="TreeGrafter"/>
</dbReference>
<accession>A0A2J7Q9N0</accession>
<dbReference type="InterPro" id="IPR025160">
    <property type="entry name" value="AATF"/>
</dbReference>
<organism evidence="5 6">
    <name type="scientific">Cryptotermes secundus</name>
    <dbReference type="NCBI Taxonomy" id="105785"/>
    <lineage>
        <taxon>Eukaryota</taxon>
        <taxon>Metazoa</taxon>
        <taxon>Ecdysozoa</taxon>
        <taxon>Arthropoda</taxon>
        <taxon>Hexapoda</taxon>
        <taxon>Insecta</taxon>
        <taxon>Pterygota</taxon>
        <taxon>Neoptera</taxon>
        <taxon>Polyneoptera</taxon>
        <taxon>Dictyoptera</taxon>
        <taxon>Blattodea</taxon>
        <taxon>Blattoidea</taxon>
        <taxon>Termitoidae</taxon>
        <taxon>Kalotermitidae</taxon>
        <taxon>Cryptotermitinae</taxon>
        <taxon>Cryptotermes</taxon>
    </lineage>
</organism>
<dbReference type="Proteomes" id="UP000235965">
    <property type="component" value="Unassembled WGS sequence"/>
</dbReference>
<comment type="similarity">
    <text evidence="1">Belongs to the AATF family.</text>
</comment>
<dbReference type="PANTHER" id="PTHR15565:SF0">
    <property type="entry name" value="PROTEIN AATF"/>
    <property type="match status" value="1"/>
</dbReference>
<evidence type="ECO:0000313" key="5">
    <source>
        <dbReference type="EMBL" id="PNF25298.1"/>
    </source>
</evidence>
<dbReference type="Pfam" id="PF13339">
    <property type="entry name" value="AATF-Che1"/>
    <property type="match status" value="1"/>
</dbReference>
<comment type="caution">
    <text evidence="5">The sequence shown here is derived from an EMBL/GenBank/DDBJ whole genome shotgun (WGS) entry which is preliminary data.</text>
</comment>
<feature type="compositionally biased region" description="Acidic residues" evidence="2">
    <location>
        <begin position="257"/>
        <end position="268"/>
    </location>
</feature>
<feature type="region of interest" description="Disordered" evidence="2">
    <location>
        <begin position="86"/>
        <end position="132"/>
    </location>
</feature>
<reference evidence="5 6" key="1">
    <citation type="submission" date="2017-12" db="EMBL/GenBank/DDBJ databases">
        <title>Hemimetabolous genomes reveal molecular basis of termite eusociality.</title>
        <authorList>
            <person name="Harrison M.C."/>
            <person name="Jongepier E."/>
            <person name="Robertson H.M."/>
            <person name="Arning N."/>
            <person name="Bitard-Feildel T."/>
            <person name="Chao H."/>
            <person name="Childers C.P."/>
            <person name="Dinh H."/>
            <person name="Doddapaneni H."/>
            <person name="Dugan S."/>
            <person name="Gowin J."/>
            <person name="Greiner C."/>
            <person name="Han Y."/>
            <person name="Hu H."/>
            <person name="Hughes D.S.T."/>
            <person name="Huylmans A.-K."/>
            <person name="Kemena C."/>
            <person name="Kremer L.P.M."/>
            <person name="Lee S.L."/>
            <person name="Lopez-Ezquerra A."/>
            <person name="Mallet L."/>
            <person name="Monroy-Kuhn J.M."/>
            <person name="Moser A."/>
            <person name="Murali S.C."/>
            <person name="Muzny D.M."/>
            <person name="Otani S."/>
            <person name="Piulachs M.-D."/>
            <person name="Poelchau M."/>
            <person name="Qu J."/>
            <person name="Schaub F."/>
            <person name="Wada-Katsumata A."/>
            <person name="Worley K.C."/>
            <person name="Xie Q."/>
            <person name="Ylla G."/>
            <person name="Poulsen M."/>
            <person name="Gibbs R.A."/>
            <person name="Schal C."/>
            <person name="Richards S."/>
            <person name="Belles X."/>
            <person name="Korb J."/>
            <person name="Bornberg-Bauer E."/>
        </authorList>
    </citation>
    <scope>NUCLEOTIDE SEQUENCE [LARGE SCALE GENOMIC DNA]</scope>
    <source>
        <tissue evidence="5">Whole body</tissue>
    </source>
</reference>
<evidence type="ECO:0000313" key="6">
    <source>
        <dbReference type="Proteomes" id="UP000235965"/>
    </source>
</evidence>
<dbReference type="PANTHER" id="PTHR15565">
    <property type="entry name" value="AATF PROTEIN APOPTOSIS ANTAGONIZING TRANSCRIPTION FACTOR"/>
    <property type="match status" value="1"/>
</dbReference>
<dbReference type="STRING" id="105785.A0A2J7Q9N0"/>
<dbReference type="InParanoid" id="A0A2J7Q9N0"/>
<feature type="domain" description="Apoptosis-antagonizing transcription factor C-terminal" evidence="3">
    <location>
        <begin position="411"/>
        <end position="493"/>
    </location>
</feature>
<dbReference type="InterPro" id="IPR012617">
    <property type="entry name" value="AATF_C"/>
</dbReference>
<gene>
    <name evidence="5" type="primary">AATF</name>
    <name evidence="5" type="ORF">B7P43_G11537</name>
</gene>
<feature type="compositionally biased region" description="Basic and acidic residues" evidence="2">
    <location>
        <begin position="87"/>
        <end position="96"/>
    </location>
</feature>
<evidence type="ECO:0000256" key="2">
    <source>
        <dbReference type="SAM" id="MobiDB-lite"/>
    </source>
</evidence>
<feature type="compositionally biased region" description="Basic and acidic residues" evidence="2">
    <location>
        <begin position="116"/>
        <end position="132"/>
    </location>
</feature>
<dbReference type="GO" id="GO:0005730">
    <property type="term" value="C:nucleolus"/>
    <property type="evidence" value="ECO:0007669"/>
    <property type="project" value="TreeGrafter"/>
</dbReference>
<feature type="compositionally biased region" description="Acidic residues" evidence="2">
    <location>
        <begin position="97"/>
        <end position="115"/>
    </location>
</feature>
<keyword evidence="6" id="KW-1185">Reference proteome</keyword>
<feature type="region of interest" description="Disordered" evidence="2">
    <location>
        <begin position="241"/>
        <end position="278"/>
    </location>
</feature>
<sequence>MVEMGTKKSLSECFSDLINPAPASFDPEDDIYPDTVAKVVENNYEFSDEETRQSTLRKRSIDAVDGDERYDGAKISRKALRMQGTGDKLELGKEDCSETEDAYTSEDDEESDENQEDTHVEMDRNEMLQPRDNEGESIFQHISSRGMETDVERGIGVRNQLNLWDSLLECRIQLQKALTAANKLPQYNIFEHFIAEGGSKFKAEVQQTKNKITTLLENMIAFQTEMLKSYPETRNLYKTNKKECSTSEVDETYPVAGEEEEEEEEENYSSDGSELQKQKELDTKHHNLEHYAELISDHHRKYSEYRNATIQLWNDRTRVLVGKLNSHNFSNFEHSTLKQIEQILSNRQRLIQRSQLKRQSFIILGQQLVPQQQQQESTEGAVTYIDANNLKTDQEQCREYYTEIYDDTDYYHQLLRELIERKSSDVTDPVQLGRQWLELQKLRSKMKRKMDTRATKGRKIRYVVHSKLVNYMAPVSQNLYTEEAKTELYNSLFRNGGRQ</sequence>
<dbReference type="EMBL" id="NEVH01016346">
    <property type="protein sequence ID" value="PNF25298.1"/>
    <property type="molecule type" value="Genomic_DNA"/>
</dbReference>
<dbReference type="OrthoDB" id="5783963at2759"/>